<keyword evidence="2" id="KW-0732">Signal</keyword>
<dbReference type="InterPro" id="IPR015258">
    <property type="entry name" value="Vitellinogen_b-sht_shell"/>
</dbReference>
<proteinExistence type="predicted"/>
<dbReference type="Pfam" id="PF01347">
    <property type="entry name" value="Vitellogenin_N"/>
    <property type="match status" value="1"/>
</dbReference>
<feature type="compositionally biased region" description="Low complexity" evidence="8">
    <location>
        <begin position="1147"/>
        <end position="1254"/>
    </location>
</feature>
<feature type="domain" description="VWFD" evidence="10">
    <location>
        <begin position="1569"/>
        <end position="1745"/>
    </location>
</feature>
<feature type="domain" description="Vitellogenin" evidence="9">
    <location>
        <begin position="7"/>
        <end position="645"/>
    </location>
</feature>
<dbReference type="Proteomes" id="UP000542689">
    <property type="component" value="Unassembled WGS sequence"/>
</dbReference>
<feature type="compositionally biased region" description="Low complexity" evidence="8">
    <location>
        <begin position="1268"/>
        <end position="1277"/>
    </location>
</feature>
<evidence type="ECO:0000256" key="4">
    <source>
        <dbReference type="ARBA" id="ARBA00023157"/>
    </source>
</evidence>
<dbReference type="Pfam" id="PF09172">
    <property type="entry name" value="Vit_open_b-sht"/>
    <property type="match status" value="1"/>
</dbReference>
<dbReference type="FunFam" id="2.20.50.20:FF:000005">
    <property type="entry name" value="Vitellogenin 3"/>
    <property type="match status" value="1"/>
</dbReference>
<dbReference type="SUPFAM" id="SSF48431">
    <property type="entry name" value="Lipovitellin-phosvitin complex, superhelical domain"/>
    <property type="match status" value="1"/>
</dbReference>
<organism evidence="11 12">
    <name type="scientific">Ifrita kowaldi</name>
    <name type="common">blue-capped ifrita</name>
    <dbReference type="NCBI Taxonomy" id="461245"/>
    <lineage>
        <taxon>Eukaryota</taxon>
        <taxon>Metazoa</taxon>
        <taxon>Chordata</taxon>
        <taxon>Craniata</taxon>
        <taxon>Vertebrata</taxon>
        <taxon>Euteleostomi</taxon>
        <taxon>Archelosauria</taxon>
        <taxon>Archosauria</taxon>
        <taxon>Dinosauria</taxon>
        <taxon>Saurischia</taxon>
        <taxon>Theropoda</taxon>
        <taxon>Coelurosauria</taxon>
        <taxon>Aves</taxon>
        <taxon>Neognathae</taxon>
        <taxon>Neoaves</taxon>
        <taxon>Telluraves</taxon>
        <taxon>Australaves</taxon>
        <taxon>Passeriformes</taxon>
        <taxon>Corvoidea</taxon>
        <taxon>Cinclosomatidae</taxon>
        <taxon>Ifrita</taxon>
    </lineage>
</organism>
<dbReference type="PANTHER" id="PTHR23345">
    <property type="entry name" value="VITELLOGENIN-RELATED"/>
    <property type="match status" value="1"/>
</dbReference>
<evidence type="ECO:0000256" key="6">
    <source>
        <dbReference type="ARBA" id="ARBA00056783"/>
    </source>
</evidence>
<comment type="function">
    <text evidence="6">Phosvitin is believed to be of importance in sequestering calcium, iron and other cations for the developing embryo.</text>
</comment>
<evidence type="ECO:0000256" key="7">
    <source>
        <dbReference type="PROSITE-ProRule" id="PRU00557"/>
    </source>
</evidence>
<feature type="compositionally biased region" description="Basic and acidic residues" evidence="8">
    <location>
        <begin position="1136"/>
        <end position="1146"/>
    </location>
</feature>
<feature type="region of interest" description="Disordered" evidence="8">
    <location>
        <begin position="1330"/>
        <end position="1349"/>
    </location>
</feature>
<dbReference type="SMART" id="SM01170">
    <property type="entry name" value="DUF1944"/>
    <property type="match status" value="1"/>
</dbReference>
<dbReference type="Pfam" id="PF09175">
    <property type="entry name" value="Vit_b-sht_shell"/>
    <property type="match status" value="1"/>
</dbReference>
<evidence type="ECO:0000256" key="8">
    <source>
        <dbReference type="SAM" id="MobiDB-lite"/>
    </source>
</evidence>
<dbReference type="EMBL" id="VZRS01007794">
    <property type="protein sequence ID" value="NWW62155.1"/>
    <property type="molecule type" value="Genomic_DNA"/>
</dbReference>
<feature type="region of interest" description="Disordered" evidence="8">
    <location>
        <begin position="1095"/>
        <end position="1295"/>
    </location>
</feature>
<dbReference type="InterPro" id="IPR011030">
    <property type="entry name" value="Lipovitellin_superhlx_dom"/>
</dbReference>
<name>A0A7K6PNM6_9CORV</name>
<protein>
    <submittedName>
        <fullName evidence="11">VIT2 protein</fullName>
    </submittedName>
</protein>
<dbReference type="Gene3D" id="2.20.90.10">
    <property type="entry name" value="Vitellinogen, beta-sheet shell domain"/>
    <property type="match status" value="1"/>
</dbReference>
<dbReference type="SMART" id="SM01169">
    <property type="entry name" value="DUF1943"/>
    <property type="match status" value="1"/>
</dbReference>
<feature type="compositionally biased region" description="Basic and acidic residues" evidence="8">
    <location>
        <begin position="926"/>
        <end position="948"/>
    </location>
</feature>
<dbReference type="InterPro" id="IPR001747">
    <property type="entry name" value="Vitellogenin_N"/>
</dbReference>
<gene>
    <name evidence="11" type="primary">Vtg2_1</name>
    <name evidence="11" type="ORF">IFRKOW_R05861</name>
</gene>
<evidence type="ECO:0000259" key="9">
    <source>
        <dbReference type="PROSITE" id="PS51211"/>
    </source>
</evidence>
<dbReference type="InterPro" id="IPR015817">
    <property type="entry name" value="Vitellinogen_open_b-sht_sub1"/>
</dbReference>
<dbReference type="FunFam" id="1.25.10.20:FF:000002">
    <property type="entry name" value="Vitellogenin 7"/>
    <property type="match status" value="1"/>
</dbReference>
<keyword evidence="5" id="KW-0325">Glycoprotein</keyword>
<keyword evidence="12" id="KW-1185">Reference proteome</keyword>
<dbReference type="GO" id="GO:0071391">
    <property type="term" value="P:cellular response to estrogen stimulus"/>
    <property type="evidence" value="ECO:0007669"/>
    <property type="project" value="TreeGrafter"/>
</dbReference>
<dbReference type="InterPro" id="IPR015819">
    <property type="entry name" value="Lipid_transp_b-sht_shell"/>
</dbReference>
<feature type="region of interest" description="Disordered" evidence="8">
    <location>
        <begin position="924"/>
        <end position="961"/>
    </location>
</feature>
<evidence type="ECO:0000256" key="1">
    <source>
        <dbReference type="ARBA" id="ARBA00022553"/>
    </source>
</evidence>
<dbReference type="PROSITE" id="PS51211">
    <property type="entry name" value="VITELLOGENIN"/>
    <property type="match status" value="1"/>
</dbReference>
<evidence type="ECO:0000313" key="12">
    <source>
        <dbReference type="Proteomes" id="UP000542689"/>
    </source>
</evidence>
<dbReference type="GO" id="GO:0032355">
    <property type="term" value="P:response to estradiol"/>
    <property type="evidence" value="ECO:0007669"/>
    <property type="project" value="TreeGrafter"/>
</dbReference>
<dbReference type="SMART" id="SM00638">
    <property type="entry name" value="LPD_N"/>
    <property type="match status" value="1"/>
</dbReference>
<dbReference type="Gene3D" id="2.30.230.10">
    <property type="entry name" value="Lipovitellin, beta-sheet shell regions, chain A"/>
    <property type="match status" value="1"/>
</dbReference>
<keyword evidence="3" id="KW-0758">Storage protein</keyword>
<evidence type="ECO:0000259" key="10">
    <source>
        <dbReference type="PROSITE" id="PS51233"/>
    </source>
</evidence>
<dbReference type="Pfam" id="PF00094">
    <property type="entry name" value="VWD"/>
    <property type="match status" value="1"/>
</dbReference>
<comment type="caution">
    <text evidence="7">Lacks conserved residue(s) required for the propagation of feature annotation.</text>
</comment>
<dbReference type="InterPro" id="IPR001846">
    <property type="entry name" value="VWF_type-D"/>
</dbReference>
<dbReference type="PANTHER" id="PTHR23345:SF15">
    <property type="entry name" value="VITELLOGENIN 1-RELATED"/>
    <property type="match status" value="1"/>
</dbReference>
<dbReference type="Gene3D" id="2.20.50.20">
    <property type="entry name" value="Lipovitellin. Chain A, domain 3"/>
    <property type="match status" value="2"/>
</dbReference>
<evidence type="ECO:0000256" key="2">
    <source>
        <dbReference type="ARBA" id="ARBA00022729"/>
    </source>
</evidence>
<keyword evidence="1" id="KW-0597">Phosphoprotein</keyword>
<dbReference type="InterPro" id="IPR015816">
    <property type="entry name" value="Vitellinogen_b-sht_N"/>
</dbReference>
<evidence type="ECO:0000256" key="5">
    <source>
        <dbReference type="ARBA" id="ARBA00023180"/>
    </source>
</evidence>
<evidence type="ECO:0000256" key="3">
    <source>
        <dbReference type="ARBA" id="ARBA00022761"/>
    </source>
</evidence>
<comment type="caution">
    <text evidence="11">The sequence shown here is derived from an EMBL/GenBank/DDBJ whole genome shotgun (WGS) entry which is preliminary data.</text>
</comment>
<dbReference type="SMART" id="SM00216">
    <property type="entry name" value="VWD"/>
    <property type="match status" value="1"/>
</dbReference>
<evidence type="ECO:0000313" key="11">
    <source>
        <dbReference type="EMBL" id="NWW62155.1"/>
    </source>
</evidence>
<dbReference type="InterPro" id="IPR015255">
    <property type="entry name" value="Vitellinogen_open_b-sht"/>
</dbReference>
<feature type="disulfide bond" evidence="7">
    <location>
        <begin position="145"/>
        <end position="171"/>
    </location>
</feature>
<dbReference type="InterPro" id="IPR050733">
    <property type="entry name" value="Vitellogenin/Apolipophorin"/>
</dbReference>
<dbReference type="Gene3D" id="1.25.10.20">
    <property type="entry name" value="Vitellinogen, superhelical"/>
    <property type="match status" value="1"/>
</dbReference>
<dbReference type="PROSITE" id="PS51233">
    <property type="entry name" value="VWFD"/>
    <property type="match status" value="1"/>
</dbReference>
<dbReference type="InterPro" id="IPR037088">
    <property type="entry name" value="Vitellinogen_b-sht_shell_sf"/>
</dbReference>
<dbReference type="GO" id="GO:0005319">
    <property type="term" value="F:lipid transporter activity"/>
    <property type="evidence" value="ECO:0007669"/>
    <property type="project" value="InterPro"/>
</dbReference>
<feature type="non-terminal residue" evidence="11">
    <location>
        <position position="1"/>
    </location>
</feature>
<reference evidence="11 12" key="1">
    <citation type="submission" date="2019-09" db="EMBL/GenBank/DDBJ databases">
        <title>Bird 10,000 Genomes (B10K) Project - Family phase.</title>
        <authorList>
            <person name="Zhang G."/>
        </authorList>
    </citation>
    <scope>NUCLEOTIDE SEQUENCE [LARGE SCALE GENOMIC DNA]</scope>
    <source>
        <strain evidence="11">B10K-DU-029-41</strain>
        <tissue evidence="11">Liver</tissue>
    </source>
</reference>
<accession>A0A7K6PNM6</accession>
<dbReference type="Gene3D" id="2.20.80.10">
    <property type="entry name" value="Lipovitellin-phosvitin complex, chain A, domain 4"/>
    <property type="match status" value="1"/>
</dbReference>
<dbReference type="SUPFAM" id="SSF56968">
    <property type="entry name" value="Lipovitellin-phosvitin complex, beta-sheet shell regions"/>
    <property type="match status" value="3"/>
</dbReference>
<keyword evidence="4 7" id="KW-1015">Disulfide bond</keyword>
<dbReference type="GO" id="GO:0045735">
    <property type="term" value="F:nutrient reservoir activity"/>
    <property type="evidence" value="ECO:0007669"/>
    <property type="project" value="UniProtKB-KW"/>
</dbReference>
<feature type="compositionally biased region" description="Basic residues" evidence="8">
    <location>
        <begin position="1255"/>
        <end position="1267"/>
    </location>
</feature>
<dbReference type="FunFam" id="2.30.230.10:FF:000002">
    <property type="entry name" value="Vitellogenin 7"/>
    <property type="match status" value="1"/>
</dbReference>
<feature type="non-terminal residue" evidence="11">
    <location>
        <position position="1839"/>
    </location>
</feature>
<feature type="compositionally biased region" description="Low complexity" evidence="8">
    <location>
        <begin position="1104"/>
        <end position="1122"/>
    </location>
</feature>
<sequence>FPTDPGFSSRKSYLYSYEGWVLNGLQEKNLAKAGMRLSSKLEISGLSENTYLLKIRSPQFEEYNGIWPRDPFTRSSKITQMVSSCLSRSFKFEYSSGRVGNIYGPENCPDICINIVRGILNMIQITIKKSQNVYELQEAGIGGVCHTRYVIQEDRKNSRVSVTKTVDQNNCQEKVVKSLGMAYIYPCPVDMMKERIIKGTAAFSYKLKQSDSGTLITEVVSQQVYQISPFSEPTGVAVTEAKQQLTLLEVRSERGSSSDISMENYGGLRYQFPAVLPQMSVQLIKTKNPEQRIIETLQHIVLNNQQDFHDDLPYRFLELVQLCRTASADTLESIWRQCSDKPRYRRWLLSAVSATGTTEALKFIKSRIRSDDLSYLQALLSVPFALHLTKADEHTVPIAADLVTSSRIQKNPMLQQLASLGYSSVVNRYCSQTSSCPKEALQPIHDLADEAISRGREDKMKLALKCIGNMGEPASIKRILKFLPMFSSSASDIPIHIQIDAIMALRKIAWKDRKTVQGYLIQILADESLSPEVRMMACAVIFETRPALPLITTIANVAMKESNLQVASFVYSHMKALSKSRLPYTYNISSACNIALKLLAPKLDRLSYRYSKVIRIGGYFDNYKVGAAGDVFVMNSPGTMFPSAIISKLMAYSAGSVADLVEAGVRVEGLTDVIMKQNIPFAEYSTYKKIKEIGKALLGWKELPTETPLISAYFKLFGQELAYININKEVLQQAVKAVVEPADRSTVLRRLAGQLRSGIVGQWTQPLWLGELRYIVPTCTGLPLEYSSYITALARAAVSVDGKITPPLTGDFRPSQLLESTVQIRSDTTPSLYIQKFATMGVNTEYFQQAVEIQGKVQTRVPMKFDTKIDMKLKNIKIETNPCHEETEIVVGRHKAFAVSRNLGDLGVEKRTSILPGGASSNIVEEPFKSSDRVSGEDFTKQEADSTSRKHAYSSQEDLRHVTGRKTHKGDICIKLHHIGCQLCFSRKAQDASFLKNTYLHRFIGEHEVKIVLIPVETDADIEKIQLEIQAGSRAASKILNEVNSESEEEGESSLYEDIQAKLKKILGIENVANKTQHQKKQPSKKENTVLTELGADPNIKHPSSSSSASSAVSSSSSSAVSPRRKEAGDEDENDQEKQRTNKDASSKSSSSSGRSSKSSSSSGRSSKSGSSSSSSGRSSKSSSSSSSRSSKSSSSSSSSDRSSKSSGSSSSSSDRSSKSSRSSSSSSSSGSRSSSSSSGSRSSGSSSSSSSRKSSSHHSHGHHSKHVNGSSSSSESLSHHSHQHHSGHLEGGSSSSSSAYSKIWVILSVNRLAHEIYQYRFRSAHRQEFPKRKLPDDQTSSSHSSARSSRASSRASWLKFLGDVKTPVLAVLLHGIRDDKKIGGLQLVVYADIDSIRPRMQVFVSNLTDSSKWKLCADASVLNAHKAVAYLKWGQNCQDYKVSSELVTGRFAAHPAVQVKLEWPKVPSSVKSIAEWFYKFVPGAALMLGFSEKTDKNPSRQARAIVALTSPRTCDVVIKLPDITLYEKAMRLPLSLPVGPRISASELQPPIWNVFAEAPSAVLENLKAQCSVSYNKITTFNKVQFNYTMPANCYHVVAQDCSSDLKFLVMMKNAEEAVNLKAINIKLGNHEVDMRPADGRVKLLVDGAESPTNVSFTSAGASLWIHSENQGLVLLAPAYGIDKLYFDGYTFRIQVALWMAGKMCGLCGKYDAECEQEYRMPNGYVAKDAVSFGHSWILEEKPCRGGCKLRRSFVKLEKTVQLTGVESKCYSTEPVLRCMKGCSATKTTPVTVGFHCLPADSATSLTDKQTKFDQKSEDMQDTVDAHTACSCEDEDCSA</sequence>